<feature type="compositionally biased region" description="Basic residues" evidence="1">
    <location>
        <begin position="219"/>
        <end position="233"/>
    </location>
</feature>
<feature type="region of interest" description="Disordered" evidence="1">
    <location>
        <begin position="209"/>
        <end position="240"/>
    </location>
</feature>
<feature type="region of interest" description="Disordered" evidence="1">
    <location>
        <begin position="101"/>
        <end position="192"/>
    </location>
</feature>
<comment type="caution">
    <text evidence="2">The sequence shown here is derived from an EMBL/GenBank/DDBJ whole genome shotgun (WGS) entry which is preliminary data.</text>
</comment>
<dbReference type="EMBL" id="JASWJB010000266">
    <property type="protein sequence ID" value="KAK2592451.1"/>
    <property type="molecule type" value="Genomic_DNA"/>
</dbReference>
<evidence type="ECO:0000313" key="2">
    <source>
        <dbReference type="EMBL" id="KAK2592451.1"/>
    </source>
</evidence>
<dbReference type="AlphaFoldDB" id="A0AAJ0FPY7"/>
<feature type="compositionally biased region" description="Pro residues" evidence="1">
    <location>
        <begin position="120"/>
        <end position="130"/>
    </location>
</feature>
<reference evidence="2" key="1">
    <citation type="submission" date="2023-06" db="EMBL/GenBank/DDBJ databases">
        <title>Conoideocrella luteorostrata (Hypocreales: Clavicipitaceae), a potential biocontrol fungus for elongate hemlock scale in United States Christmas tree production areas.</title>
        <authorList>
            <person name="Barrett H."/>
            <person name="Lovett B."/>
            <person name="Macias A.M."/>
            <person name="Stajich J.E."/>
            <person name="Kasson M.T."/>
        </authorList>
    </citation>
    <scope>NUCLEOTIDE SEQUENCE</scope>
    <source>
        <strain evidence="2">ARSEF 14590</strain>
    </source>
</reference>
<feature type="region of interest" description="Disordered" evidence="1">
    <location>
        <begin position="30"/>
        <end position="61"/>
    </location>
</feature>
<accession>A0AAJ0FPY7</accession>
<protein>
    <submittedName>
        <fullName evidence="2">Uncharacterized protein</fullName>
    </submittedName>
</protein>
<feature type="compositionally biased region" description="Basic and acidic residues" evidence="1">
    <location>
        <begin position="30"/>
        <end position="53"/>
    </location>
</feature>
<proteinExistence type="predicted"/>
<evidence type="ECO:0000256" key="1">
    <source>
        <dbReference type="SAM" id="MobiDB-lite"/>
    </source>
</evidence>
<feature type="compositionally biased region" description="Basic and acidic residues" evidence="1">
    <location>
        <begin position="165"/>
        <end position="184"/>
    </location>
</feature>
<keyword evidence="3" id="KW-1185">Reference proteome</keyword>
<sequence>MGEDRFWSSEQIQGAQDTLEHGLDYLKGLLDEQERHKDDRAPGTREALRRTTDALDVGRSYQRKPRHIPKVYETTSLRTCLFWVLAIYSAETAANTADSAAAALGQQSQPPLQQSQQTPKSPPTNRPPDSPACDKTGTMVDTRKRRPSKALSWGAKTMLHAVPPDMRRQFEEKRQPAYKSEELSGRSSSRKSNIVMGMAALVLSATGPSIFSADSSSRSSRKSTKHRASRHSSRSHEPKH</sequence>
<evidence type="ECO:0000313" key="3">
    <source>
        <dbReference type="Proteomes" id="UP001251528"/>
    </source>
</evidence>
<gene>
    <name evidence="2" type="ORF">QQS21_009868</name>
</gene>
<dbReference type="Proteomes" id="UP001251528">
    <property type="component" value="Unassembled WGS sequence"/>
</dbReference>
<name>A0AAJ0FPY7_9HYPO</name>
<organism evidence="2 3">
    <name type="scientific">Conoideocrella luteorostrata</name>
    <dbReference type="NCBI Taxonomy" id="1105319"/>
    <lineage>
        <taxon>Eukaryota</taxon>
        <taxon>Fungi</taxon>
        <taxon>Dikarya</taxon>
        <taxon>Ascomycota</taxon>
        <taxon>Pezizomycotina</taxon>
        <taxon>Sordariomycetes</taxon>
        <taxon>Hypocreomycetidae</taxon>
        <taxon>Hypocreales</taxon>
        <taxon>Clavicipitaceae</taxon>
        <taxon>Conoideocrella</taxon>
    </lineage>
</organism>
<feature type="compositionally biased region" description="Low complexity" evidence="1">
    <location>
        <begin position="101"/>
        <end position="119"/>
    </location>
</feature>